<dbReference type="EMBL" id="WIXE01013702">
    <property type="protein sequence ID" value="KAK5974875.1"/>
    <property type="molecule type" value="Genomic_DNA"/>
</dbReference>
<proteinExistence type="predicted"/>
<evidence type="ECO:0000256" key="1">
    <source>
        <dbReference type="ARBA" id="ARBA00023002"/>
    </source>
</evidence>
<dbReference type="GO" id="GO:0050661">
    <property type="term" value="F:NADP binding"/>
    <property type="evidence" value="ECO:0007669"/>
    <property type="project" value="TreeGrafter"/>
</dbReference>
<dbReference type="Pfam" id="PF07992">
    <property type="entry name" value="Pyr_redox_2"/>
    <property type="match status" value="1"/>
</dbReference>
<evidence type="ECO:0000259" key="2">
    <source>
        <dbReference type="Pfam" id="PF07992"/>
    </source>
</evidence>
<protein>
    <recommendedName>
        <fullName evidence="2">FAD/NAD(P)-binding domain-containing protein</fullName>
    </recommendedName>
</protein>
<feature type="non-terminal residue" evidence="3">
    <location>
        <position position="90"/>
    </location>
</feature>
<sequence>MAPVKMNKWGTPEVDKTTQTTNVPWVFAGGDVAGVAETTVESVNDGKVAAWSIHRYIQSTYGNDVGTTPKLPMFYTPIDEVDISVEMCGV</sequence>
<dbReference type="GO" id="GO:0006210">
    <property type="term" value="P:thymine catabolic process"/>
    <property type="evidence" value="ECO:0007669"/>
    <property type="project" value="TreeGrafter"/>
</dbReference>
<feature type="domain" description="FAD/NAD(P)-binding" evidence="2">
    <location>
        <begin position="3"/>
        <end position="46"/>
    </location>
</feature>
<keyword evidence="4" id="KW-1185">Reference proteome</keyword>
<gene>
    <name evidence="3" type="ORF">GCK32_020731</name>
</gene>
<dbReference type="InterPro" id="IPR023753">
    <property type="entry name" value="FAD/NAD-binding_dom"/>
</dbReference>
<dbReference type="PANTHER" id="PTHR43073">
    <property type="entry name" value="DIHYDROPYRIMIDINE DEHYDROGENASE [NADP(+)]"/>
    <property type="match status" value="1"/>
</dbReference>
<dbReference type="GO" id="GO:0005829">
    <property type="term" value="C:cytosol"/>
    <property type="evidence" value="ECO:0007669"/>
    <property type="project" value="TreeGrafter"/>
</dbReference>
<dbReference type="GO" id="GO:0002058">
    <property type="term" value="F:uracil binding"/>
    <property type="evidence" value="ECO:0007669"/>
    <property type="project" value="TreeGrafter"/>
</dbReference>
<dbReference type="Gene3D" id="3.50.50.60">
    <property type="entry name" value="FAD/NAD(P)-binding domain"/>
    <property type="match status" value="1"/>
</dbReference>
<dbReference type="GO" id="GO:0006212">
    <property type="term" value="P:uracil catabolic process"/>
    <property type="evidence" value="ECO:0007669"/>
    <property type="project" value="TreeGrafter"/>
</dbReference>
<dbReference type="Proteomes" id="UP001331761">
    <property type="component" value="Unassembled WGS sequence"/>
</dbReference>
<dbReference type="SUPFAM" id="SSF51905">
    <property type="entry name" value="FAD/NAD(P)-binding domain"/>
    <property type="match status" value="1"/>
</dbReference>
<dbReference type="InterPro" id="IPR036188">
    <property type="entry name" value="FAD/NAD-bd_sf"/>
</dbReference>
<reference evidence="3 4" key="1">
    <citation type="submission" date="2019-10" db="EMBL/GenBank/DDBJ databases">
        <title>Assembly and Annotation for the nematode Trichostrongylus colubriformis.</title>
        <authorList>
            <person name="Martin J."/>
        </authorList>
    </citation>
    <scope>NUCLEOTIDE SEQUENCE [LARGE SCALE GENOMIC DNA]</scope>
    <source>
        <strain evidence="3">G859</strain>
        <tissue evidence="3">Whole worm</tissue>
    </source>
</reference>
<evidence type="ECO:0000313" key="3">
    <source>
        <dbReference type="EMBL" id="KAK5974875.1"/>
    </source>
</evidence>
<name>A0AAN8FR71_TRICO</name>
<evidence type="ECO:0000313" key="4">
    <source>
        <dbReference type="Proteomes" id="UP001331761"/>
    </source>
</evidence>
<organism evidence="3 4">
    <name type="scientific">Trichostrongylus colubriformis</name>
    <name type="common">Black scour worm</name>
    <dbReference type="NCBI Taxonomy" id="6319"/>
    <lineage>
        <taxon>Eukaryota</taxon>
        <taxon>Metazoa</taxon>
        <taxon>Ecdysozoa</taxon>
        <taxon>Nematoda</taxon>
        <taxon>Chromadorea</taxon>
        <taxon>Rhabditida</taxon>
        <taxon>Rhabditina</taxon>
        <taxon>Rhabditomorpha</taxon>
        <taxon>Strongyloidea</taxon>
        <taxon>Trichostrongylidae</taxon>
        <taxon>Trichostrongylus</taxon>
    </lineage>
</organism>
<dbReference type="AlphaFoldDB" id="A0AAN8FR71"/>
<keyword evidence="1" id="KW-0560">Oxidoreductase</keyword>
<comment type="caution">
    <text evidence="3">The sequence shown here is derived from an EMBL/GenBank/DDBJ whole genome shotgun (WGS) entry which is preliminary data.</text>
</comment>
<accession>A0AAN8FR71</accession>
<dbReference type="GO" id="GO:0017113">
    <property type="term" value="F:dihydropyrimidine dehydrogenase (NADP+) activity"/>
    <property type="evidence" value="ECO:0007669"/>
    <property type="project" value="TreeGrafter"/>
</dbReference>
<dbReference type="PANTHER" id="PTHR43073:SF2">
    <property type="entry name" value="DIHYDROPYRIMIDINE DEHYDROGENASE [NADP(+)]"/>
    <property type="match status" value="1"/>
</dbReference>